<dbReference type="CDD" id="cd01014">
    <property type="entry name" value="nicotinamidase_related"/>
    <property type="match status" value="1"/>
</dbReference>
<keyword evidence="4" id="KW-1185">Reference proteome</keyword>
<dbReference type="RefSeq" id="WP_074755169.1">
    <property type="nucleotide sequence ID" value="NZ_FNCO01000011.1"/>
</dbReference>
<dbReference type="Pfam" id="PF00857">
    <property type="entry name" value="Isochorismatase"/>
    <property type="match status" value="1"/>
</dbReference>
<accession>A0A1G8IPP1</accession>
<protein>
    <submittedName>
        <fullName evidence="3">Nicotinamidase-related amidase</fullName>
    </submittedName>
</protein>
<dbReference type="EMBL" id="FNCO01000011">
    <property type="protein sequence ID" value="SDI20761.1"/>
    <property type="molecule type" value="Genomic_DNA"/>
</dbReference>
<proteinExistence type="predicted"/>
<dbReference type="GO" id="GO:0016787">
    <property type="term" value="F:hydrolase activity"/>
    <property type="evidence" value="ECO:0007669"/>
    <property type="project" value="UniProtKB-KW"/>
</dbReference>
<dbReference type="SUPFAM" id="SSF52499">
    <property type="entry name" value="Isochorismatase-like hydrolases"/>
    <property type="match status" value="1"/>
</dbReference>
<evidence type="ECO:0000256" key="1">
    <source>
        <dbReference type="ARBA" id="ARBA00022801"/>
    </source>
</evidence>
<sequence>MSVSKTGPKTMFQLSGREYAAATLSNATLIIIDAQKEYLSGPLALTGVQEAIDNIVKLVDAARAAKSPIIHVRHLGTVGGMFDPQGERGKFVPELMPQGDEIVIEKRLPNALNGTVTTDDRKTLHKLLEDLGRLDLVVCGFMSHSSVSTTVRAAKDYGFRCTLVEDACATRDLPTPTGVIKAELVQQAEMAIMNDNFAKLALTKDLI</sequence>
<keyword evidence="1" id="KW-0378">Hydrolase</keyword>
<gene>
    <name evidence="3" type="ORF">SAMN05216605_111117</name>
</gene>
<dbReference type="InterPro" id="IPR000868">
    <property type="entry name" value="Isochorismatase-like_dom"/>
</dbReference>
<reference evidence="4" key="1">
    <citation type="submission" date="2016-10" db="EMBL/GenBank/DDBJ databases">
        <authorList>
            <person name="Varghese N."/>
            <person name="Submissions S."/>
        </authorList>
    </citation>
    <scope>NUCLEOTIDE SEQUENCE [LARGE SCALE GENOMIC DNA]</scope>
    <source>
        <strain evidence="4">ATCC 700689</strain>
    </source>
</reference>
<name>A0A1G8IPP1_9PSED</name>
<dbReference type="InterPro" id="IPR036380">
    <property type="entry name" value="Isochorismatase-like_sf"/>
</dbReference>
<organism evidence="3 4">
    <name type="scientific">Pseudomonas abietaniphila</name>
    <dbReference type="NCBI Taxonomy" id="89065"/>
    <lineage>
        <taxon>Bacteria</taxon>
        <taxon>Pseudomonadati</taxon>
        <taxon>Pseudomonadota</taxon>
        <taxon>Gammaproteobacteria</taxon>
        <taxon>Pseudomonadales</taxon>
        <taxon>Pseudomonadaceae</taxon>
        <taxon>Pseudomonas</taxon>
    </lineage>
</organism>
<evidence type="ECO:0000259" key="2">
    <source>
        <dbReference type="Pfam" id="PF00857"/>
    </source>
</evidence>
<dbReference type="OrthoDB" id="9794942at2"/>
<evidence type="ECO:0000313" key="4">
    <source>
        <dbReference type="Proteomes" id="UP000182894"/>
    </source>
</evidence>
<dbReference type="Proteomes" id="UP000182894">
    <property type="component" value="Unassembled WGS sequence"/>
</dbReference>
<dbReference type="InterPro" id="IPR050272">
    <property type="entry name" value="Isochorismatase-like_hydrls"/>
</dbReference>
<feature type="domain" description="Isochorismatase-like" evidence="2">
    <location>
        <begin position="28"/>
        <end position="202"/>
    </location>
</feature>
<dbReference type="PANTHER" id="PTHR43540">
    <property type="entry name" value="PEROXYUREIDOACRYLATE/UREIDOACRYLATE AMIDOHYDROLASE-RELATED"/>
    <property type="match status" value="1"/>
</dbReference>
<dbReference type="AlphaFoldDB" id="A0A1G8IPP1"/>
<dbReference type="Gene3D" id="3.40.50.850">
    <property type="entry name" value="Isochorismatase-like"/>
    <property type="match status" value="1"/>
</dbReference>
<dbReference type="PANTHER" id="PTHR43540:SF15">
    <property type="entry name" value="BLR5631 PROTEIN"/>
    <property type="match status" value="1"/>
</dbReference>
<evidence type="ECO:0000313" key="3">
    <source>
        <dbReference type="EMBL" id="SDI20761.1"/>
    </source>
</evidence>
<dbReference type="STRING" id="89065.SAMN05216605_111117"/>